<evidence type="ECO:0000259" key="3">
    <source>
        <dbReference type="Pfam" id="PF00892"/>
    </source>
</evidence>
<keyword evidence="2" id="KW-0812">Transmembrane</keyword>
<organism evidence="4 5">
    <name type="scientific">Acanthamoeba castellanii (strain ATCC 30010 / Neff)</name>
    <dbReference type="NCBI Taxonomy" id="1257118"/>
    <lineage>
        <taxon>Eukaryota</taxon>
        <taxon>Amoebozoa</taxon>
        <taxon>Discosea</taxon>
        <taxon>Longamoebia</taxon>
        <taxon>Centramoebida</taxon>
        <taxon>Acanthamoebidae</taxon>
        <taxon>Acanthamoeba</taxon>
    </lineage>
</organism>
<dbReference type="SUPFAM" id="SSF103481">
    <property type="entry name" value="Multidrug resistance efflux transporter EmrE"/>
    <property type="match status" value="1"/>
</dbReference>
<feature type="transmembrane region" description="Helical" evidence="2">
    <location>
        <begin position="352"/>
        <end position="371"/>
    </location>
</feature>
<proteinExistence type="predicted"/>
<dbReference type="Proteomes" id="UP000011083">
    <property type="component" value="Unassembled WGS sequence"/>
</dbReference>
<dbReference type="PANTHER" id="PTHR19346:SF4">
    <property type="entry name" value="SUGAR PHOSPHATE TRANSPORTER DOMAIN-CONTAINING PROTEIN"/>
    <property type="match status" value="1"/>
</dbReference>
<feature type="transmembrane region" description="Helical" evidence="2">
    <location>
        <begin position="126"/>
        <end position="145"/>
    </location>
</feature>
<accession>L8GP42</accession>
<evidence type="ECO:0000256" key="1">
    <source>
        <dbReference type="SAM" id="MobiDB-lite"/>
    </source>
</evidence>
<feature type="region of interest" description="Disordered" evidence="1">
    <location>
        <begin position="267"/>
        <end position="297"/>
    </location>
</feature>
<dbReference type="EMBL" id="KB008073">
    <property type="protein sequence ID" value="ELR13911.1"/>
    <property type="molecule type" value="Genomic_DNA"/>
</dbReference>
<dbReference type="Pfam" id="PF00892">
    <property type="entry name" value="EamA"/>
    <property type="match status" value="1"/>
</dbReference>
<dbReference type="InterPro" id="IPR026505">
    <property type="entry name" value="Solute_c_fam_35_mem_F3/F4"/>
</dbReference>
<feature type="domain" description="EamA" evidence="3">
    <location>
        <begin position="121"/>
        <end position="196"/>
    </location>
</feature>
<dbReference type="GeneID" id="14914449"/>
<dbReference type="GO" id="GO:0016020">
    <property type="term" value="C:membrane"/>
    <property type="evidence" value="ECO:0007669"/>
    <property type="project" value="InterPro"/>
</dbReference>
<dbReference type="Gene3D" id="1.10.3730.20">
    <property type="match status" value="1"/>
</dbReference>
<dbReference type="InterPro" id="IPR000620">
    <property type="entry name" value="EamA_dom"/>
</dbReference>
<dbReference type="VEuPathDB" id="AmoebaDB:ACA1_364380"/>
<dbReference type="OMA" id="WASHAGD"/>
<evidence type="ECO:0000313" key="4">
    <source>
        <dbReference type="EMBL" id="ELR13911.1"/>
    </source>
</evidence>
<gene>
    <name evidence="4" type="ORF">ACA1_364380</name>
</gene>
<protein>
    <recommendedName>
        <fullName evidence="3">EamA domain-containing protein</fullName>
    </recommendedName>
</protein>
<feature type="transmembrane region" description="Helical" evidence="2">
    <location>
        <begin position="311"/>
        <end position="332"/>
    </location>
</feature>
<feature type="transmembrane region" description="Helical" evidence="2">
    <location>
        <begin position="403"/>
        <end position="421"/>
    </location>
</feature>
<dbReference type="KEGG" id="acan:ACA1_364380"/>
<sequence>MAEILQSVQEKGGNSYNKPYFMSFLVHSAYAVFFVLWVVVQVLKGLLGCRRRRASVHYDLVLSDDSSASGDHYQSPPRQRQRTTSITSQGLDHRAASLRPKRQRSAAAVDRNEGGSDWWPQLKANWLPTLVYSVLVYVVVYTWYLSLSRTFVSVNTAIYNSSCVFVFVFSVAVLKEKVSLLKIVAVVCCLGGVVMLCVDGLSSDDKSTKKKGGGDDAKNDVWGYVLVIVSTMLYSLYEVLFKRWGSYKETQPTLVVAERSSINYDEHDRDNYHDHDHDDQHYHEEEEEAGASGKSSGREQMWKRLKVVEHTMLFIGLLGVWTILLAWPGIIIVDKTGIESFELPHGKSLQGILITMGLDALFNCLLILGIVISSPLFISVGSLLTIPASVVSDWLLHGTVLPILSYMGMLAIVVGFLLLTLSELLHFKFRKHDHDKNKGACDHLVPSLY</sequence>
<dbReference type="OrthoDB" id="18137at2759"/>
<feature type="region of interest" description="Disordered" evidence="1">
    <location>
        <begin position="66"/>
        <end position="92"/>
    </location>
</feature>
<keyword evidence="2" id="KW-1133">Transmembrane helix</keyword>
<feature type="transmembrane region" description="Helical" evidence="2">
    <location>
        <begin position="157"/>
        <end position="174"/>
    </location>
</feature>
<feature type="compositionally biased region" description="Polar residues" evidence="1">
    <location>
        <begin position="76"/>
        <end position="90"/>
    </location>
</feature>
<dbReference type="RefSeq" id="XP_004335924.1">
    <property type="nucleotide sequence ID" value="XM_004335876.1"/>
</dbReference>
<keyword evidence="2" id="KW-0472">Membrane</keyword>
<evidence type="ECO:0000256" key="2">
    <source>
        <dbReference type="SAM" id="Phobius"/>
    </source>
</evidence>
<feature type="compositionally biased region" description="Basic and acidic residues" evidence="1">
    <location>
        <begin position="267"/>
        <end position="284"/>
    </location>
</feature>
<feature type="transmembrane region" description="Helical" evidence="2">
    <location>
        <begin position="20"/>
        <end position="43"/>
    </location>
</feature>
<keyword evidence="5" id="KW-1185">Reference proteome</keyword>
<name>L8GP42_ACACF</name>
<reference evidence="4 5" key="1">
    <citation type="journal article" date="2013" name="Genome Biol.">
        <title>Genome of Acanthamoeba castellanii highlights extensive lateral gene transfer and early evolution of tyrosine kinase signaling.</title>
        <authorList>
            <person name="Clarke M."/>
            <person name="Lohan A.J."/>
            <person name="Liu B."/>
            <person name="Lagkouvardos I."/>
            <person name="Roy S."/>
            <person name="Zafar N."/>
            <person name="Bertelli C."/>
            <person name="Schilde C."/>
            <person name="Kianianmomeni A."/>
            <person name="Burglin T.R."/>
            <person name="Frech C."/>
            <person name="Turcotte B."/>
            <person name="Kopec K.O."/>
            <person name="Synnott J.M."/>
            <person name="Choo C."/>
            <person name="Paponov I."/>
            <person name="Finkler A."/>
            <person name="Soon Heng Tan C."/>
            <person name="Hutchins A.P."/>
            <person name="Weinmeier T."/>
            <person name="Rattei T."/>
            <person name="Chu J.S."/>
            <person name="Gimenez G."/>
            <person name="Irimia M."/>
            <person name="Rigden D.J."/>
            <person name="Fitzpatrick D.A."/>
            <person name="Lorenzo-Morales J."/>
            <person name="Bateman A."/>
            <person name="Chiu C.H."/>
            <person name="Tang P."/>
            <person name="Hegemann P."/>
            <person name="Fromm H."/>
            <person name="Raoult D."/>
            <person name="Greub G."/>
            <person name="Miranda-Saavedra D."/>
            <person name="Chen N."/>
            <person name="Nash P."/>
            <person name="Ginger M.L."/>
            <person name="Horn M."/>
            <person name="Schaap P."/>
            <person name="Caler L."/>
            <person name="Loftus B."/>
        </authorList>
    </citation>
    <scope>NUCLEOTIDE SEQUENCE [LARGE SCALE GENOMIC DNA]</scope>
    <source>
        <strain evidence="4 5">Neff</strain>
    </source>
</reference>
<feature type="transmembrane region" description="Helical" evidence="2">
    <location>
        <begin position="221"/>
        <end position="241"/>
    </location>
</feature>
<dbReference type="InterPro" id="IPR037185">
    <property type="entry name" value="EmrE-like"/>
</dbReference>
<feature type="transmembrane region" description="Helical" evidence="2">
    <location>
        <begin position="376"/>
        <end position="397"/>
    </location>
</feature>
<dbReference type="PANTHER" id="PTHR19346">
    <property type="entry name" value="SUGAR PHOSPHATE TRANSPORTER DOMAIN-CONTAINING PROTEIN"/>
    <property type="match status" value="1"/>
</dbReference>
<feature type="transmembrane region" description="Helical" evidence="2">
    <location>
        <begin position="181"/>
        <end position="201"/>
    </location>
</feature>
<evidence type="ECO:0000313" key="5">
    <source>
        <dbReference type="Proteomes" id="UP000011083"/>
    </source>
</evidence>
<dbReference type="AlphaFoldDB" id="L8GP42"/>